<comment type="similarity">
    <text evidence="1">Belongs to the sigma-70 factor family. ECF subfamily.</text>
</comment>
<dbReference type="InterPro" id="IPR007627">
    <property type="entry name" value="RNA_pol_sigma70_r2"/>
</dbReference>
<dbReference type="RefSeq" id="WP_146446722.1">
    <property type="nucleotide sequence ID" value="NZ_SJPR01000009.1"/>
</dbReference>
<organism evidence="7 8">
    <name type="scientific">Botrimarina colliarenosi</name>
    <dbReference type="NCBI Taxonomy" id="2528001"/>
    <lineage>
        <taxon>Bacteria</taxon>
        <taxon>Pseudomonadati</taxon>
        <taxon>Planctomycetota</taxon>
        <taxon>Planctomycetia</taxon>
        <taxon>Pirellulales</taxon>
        <taxon>Lacipirellulaceae</taxon>
        <taxon>Botrimarina</taxon>
    </lineage>
</organism>
<dbReference type="PANTHER" id="PTHR43133">
    <property type="entry name" value="RNA POLYMERASE ECF-TYPE SIGMA FACTO"/>
    <property type="match status" value="1"/>
</dbReference>
<evidence type="ECO:0000313" key="7">
    <source>
        <dbReference type="EMBL" id="TWT92910.1"/>
    </source>
</evidence>
<feature type="domain" description="RNA polymerase sigma factor 70 region 4 type 2" evidence="6">
    <location>
        <begin position="109"/>
        <end position="160"/>
    </location>
</feature>
<keyword evidence="8" id="KW-1185">Reference proteome</keyword>
<dbReference type="NCBIfam" id="TIGR02989">
    <property type="entry name" value="Sig-70_gvs1"/>
    <property type="match status" value="1"/>
</dbReference>
<comment type="caution">
    <text evidence="7">The sequence shown here is derived from an EMBL/GenBank/DDBJ whole genome shotgun (WGS) entry which is preliminary data.</text>
</comment>
<dbReference type="PANTHER" id="PTHR43133:SF51">
    <property type="entry name" value="RNA POLYMERASE SIGMA FACTOR"/>
    <property type="match status" value="1"/>
</dbReference>
<dbReference type="SUPFAM" id="SSF88946">
    <property type="entry name" value="Sigma2 domain of RNA polymerase sigma factors"/>
    <property type="match status" value="1"/>
</dbReference>
<dbReference type="Pfam" id="PF08281">
    <property type="entry name" value="Sigma70_r4_2"/>
    <property type="match status" value="1"/>
</dbReference>
<dbReference type="Gene3D" id="1.10.1740.10">
    <property type="match status" value="1"/>
</dbReference>
<reference evidence="7 8" key="1">
    <citation type="submission" date="2019-02" db="EMBL/GenBank/DDBJ databases">
        <title>Deep-cultivation of Planctomycetes and their phenomic and genomic characterization uncovers novel biology.</title>
        <authorList>
            <person name="Wiegand S."/>
            <person name="Jogler M."/>
            <person name="Boedeker C."/>
            <person name="Pinto D."/>
            <person name="Vollmers J."/>
            <person name="Rivas-Marin E."/>
            <person name="Kohn T."/>
            <person name="Peeters S.H."/>
            <person name="Heuer A."/>
            <person name="Rast P."/>
            <person name="Oberbeckmann S."/>
            <person name="Bunk B."/>
            <person name="Jeske O."/>
            <person name="Meyerdierks A."/>
            <person name="Storesund J.E."/>
            <person name="Kallscheuer N."/>
            <person name="Luecker S."/>
            <person name="Lage O.M."/>
            <person name="Pohl T."/>
            <person name="Merkel B.J."/>
            <person name="Hornburger P."/>
            <person name="Mueller R.-W."/>
            <person name="Bruemmer F."/>
            <person name="Labrenz M."/>
            <person name="Spormann A.M."/>
            <person name="Op Den Camp H."/>
            <person name="Overmann J."/>
            <person name="Amann R."/>
            <person name="Jetten M.S.M."/>
            <person name="Mascher T."/>
            <person name="Medema M.H."/>
            <person name="Devos D.P."/>
            <person name="Kaster A.-K."/>
            <person name="Ovreas L."/>
            <person name="Rohde M."/>
            <person name="Galperin M.Y."/>
            <person name="Jogler C."/>
        </authorList>
    </citation>
    <scope>NUCLEOTIDE SEQUENCE [LARGE SCALE GENOMIC DNA]</scope>
    <source>
        <strain evidence="7 8">Pla108</strain>
    </source>
</reference>
<dbReference type="GO" id="GO:0006352">
    <property type="term" value="P:DNA-templated transcription initiation"/>
    <property type="evidence" value="ECO:0007669"/>
    <property type="project" value="InterPro"/>
</dbReference>
<feature type="domain" description="RNA polymerase sigma-70 region 2" evidence="5">
    <location>
        <begin position="13"/>
        <end position="79"/>
    </location>
</feature>
<dbReference type="Pfam" id="PF04542">
    <property type="entry name" value="Sigma70_r2"/>
    <property type="match status" value="1"/>
</dbReference>
<evidence type="ECO:0000256" key="2">
    <source>
        <dbReference type="ARBA" id="ARBA00023015"/>
    </source>
</evidence>
<name>A0A5C6A0R6_9BACT</name>
<dbReference type="GO" id="GO:0003677">
    <property type="term" value="F:DNA binding"/>
    <property type="evidence" value="ECO:0007669"/>
    <property type="project" value="InterPro"/>
</dbReference>
<dbReference type="InterPro" id="IPR036388">
    <property type="entry name" value="WH-like_DNA-bd_sf"/>
</dbReference>
<proteinExistence type="inferred from homology"/>
<dbReference type="EMBL" id="SJPR01000009">
    <property type="protein sequence ID" value="TWT92910.1"/>
    <property type="molecule type" value="Genomic_DNA"/>
</dbReference>
<dbReference type="InterPro" id="IPR013325">
    <property type="entry name" value="RNA_pol_sigma_r2"/>
</dbReference>
<dbReference type="InterPro" id="IPR014331">
    <property type="entry name" value="RNA_pol_sigma70_ECF_RHOBA"/>
</dbReference>
<gene>
    <name evidence="7" type="primary">cnrH_2</name>
    <name evidence="7" type="ORF">Pla108_40500</name>
</gene>
<dbReference type="InterPro" id="IPR013249">
    <property type="entry name" value="RNA_pol_sigma70_r4_t2"/>
</dbReference>
<evidence type="ECO:0000256" key="3">
    <source>
        <dbReference type="ARBA" id="ARBA00023082"/>
    </source>
</evidence>
<dbReference type="OrthoDB" id="6383365at2"/>
<keyword evidence="2" id="KW-0805">Transcription regulation</keyword>
<keyword evidence="4" id="KW-0804">Transcription</keyword>
<protein>
    <submittedName>
        <fullName evidence="7">RNA polymerase sigma factor CnrH</fullName>
    </submittedName>
</protein>
<evidence type="ECO:0000259" key="6">
    <source>
        <dbReference type="Pfam" id="PF08281"/>
    </source>
</evidence>
<dbReference type="Proteomes" id="UP000317421">
    <property type="component" value="Unassembled WGS sequence"/>
</dbReference>
<evidence type="ECO:0000313" key="8">
    <source>
        <dbReference type="Proteomes" id="UP000317421"/>
    </source>
</evidence>
<dbReference type="InterPro" id="IPR013324">
    <property type="entry name" value="RNA_pol_sigma_r3/r4-like"/>
</dbReference>
<evidence type="ECO:0000259" key="5">
    <source>
        <dbReference type="Pfam" id="PF04542"/>
    </source>
</evidence>
<keyword evidence="3" id="KW-0731">Sigma factor</keyword>
<accession>A0A5C6A0R6</accession>
<evidence type="ECO:0000256" key="4">
    <source>
        <dbReference type="ARBA" id="ARBA00023163"/>
    </source>
</evidence>
<dbReference type="InterPro" id="IPR014284">
    <property type="entry name" value="RNA_pol_sigma-70_dom"/>
</dbReference>
<sequence length="177" mass="19841">MSDDRSRRFMEMLTAHQRDLYSYVTMLLAGDSAAADVVQDANVDLWSNMDRFDFDRPFLPWAMKFAFNRVLAHRKARGRSRLVFSDEFVQALSDDCVNDPVKADDRLTALRECLGQLPPGQRQLVTQRYQGSLSVKAIASRTGVTANGVSAQLYRLRKALAKCIETRLVGADGGYAS</sequence>
<evidence type="ECO:0000256" key="1">
    <source>
        <dbReference type="ARBA" id="ARBA00010641"/>
    </source>
</evidence>
<dbReference type="SUPFAM" id="SSF88659">
    <property type="entry name" value="Sigma3 and sigma4 domains of RNA polymerase sigma factors"/>
    <property type="match status" value="1"/>
</dbReference>
<dbReference type="NCBIfam" id="TIGR02937">
    <property type="entry name" value="sigma70-ECF"/>
    <property type="match status" value="1"/>
</dbReference>
<dbReference type="Gene3D" id="1.10.10.10">
    <property type="entry name" value="Winged helix-like DNA-binding domain superfamily/Winged helix DNA-binding domain"/>
    <property type="match status" value="1"/>
</dbReference>
<dbReference type="InterPro" id="IPR039425">
    <property type="entry name" value="RNA_pol_sigma-70-like"/>
</dbReference>
<dbReference type="AlphaFoldDB" id="A0A5C6A0R6"/>
<dbReference type="GO" id="GO:0016987">
    <property type="term" value="F:sigma factor activity"/>
    <property type="evidence" value="ECO:0007669"/>
    <property type="project" value="UniProtKB-KW"/>
</dbReference>